<dbReference type="SUPFAM" id="SSF49401">
    <property type="entry name" value="Bacterial adhesins"/>
    <property type="match status" value="1"/>
</dbReference>
<evidence type="ECO:0000256" key="1">
    <source>
        <dbReference type="ARBA" id="ARBA00004561"/>
    </source>
</evidence>
<evidence type="ECO:0000256" key="3">
    <source>
        <dbReference type="ARBA" id="ARBA00023263"/>
    </source>
</evidence>
<organism evidence="5 6">
    <name type="scientific">Paraburkholderia metrosideri</name>
    <dbReference type="NCBI Taxonomy" id="580937"/>
    <lineage>
        <taxon>Bacteria</taxon>
        <taxon>Pseudomonadati</taxon>
        <taxon>Pseudomonadota</taxon>
        <taxon>Betaproteobacteria</taxon>
        <taxon>Burkholderiales</taxon>
        <taxon>Burkholderiaceae</taxon>
        <taxon>Paraburkholderia</taxon>
    </lineage>
</organism>
<dbReference type="EMBL" id="JAQQCF010000011">
    <property type="protein sequence ID" value="MFM0637874.1"/>
    <property type="molecule type" value="Genomic_DNA"/>
</dbReference>
<comment type="caution">
    <text evidence="5">The sequence shown here is derived from an EMBL/GenBank/DDBJ whole genome shotgun (WGS) entry which is preliminary data.</text>
</comment>
<dbReference type="PANTHER" id="PTHR33420">
    <property type="entry name" value="FIMBRIAL SUBUNIT ELFA-RELATED"/>
    <property type="match status" value="1"/>
</dbReference>
<keyword evidence="3" id="KW-0281">Fimbrium</keyword>
<protein>
    <submittedName>
        <fullName evidence="5">Fimbrial protein</fullName>
    </submittedName>
</protein>
<comment type="subcellular location">
    <subcellularLocation>
        <location evidence="1">Fimbrium</location>
    </subcellularLocation>
</comment>
<dbReference type="InterPro" id="IPR000259">
    <property type="entry name" value="Adhesion_dom_fimbrial"/>
</dbReference>
<dbReference type="PANTHER" id="PTHR33420:SF14">
    <property type="entry name" value="TYPE 1 FIMBRIN D-MANNOSE SPECIFIC ADHESIN"/>
    <property type="match status" value="1"/>
</dbReference>
<evidence type="ECO:0000256" key="2">
    <source>
        <dbReference type="ARBA" id="ARBA00006671"/>
    </source>
</evidence>
<dbReference type="InterPro" id="IPR050263">
    <property type="entry name" value="Bact_Fimbrial_Adh_Pro"/>
</dbReference>
<dbReference type="Gene3D" id="2.60.40.3310">
    <property type="match status" value="1"/>
</dbReference>
<dbReference type="InterPro" id="IPR008966">
    <property type="entry name" value="Adhesion_dom_sf"/>
</dbReference>
<feature type="domain" description="Fimbrial-type adhesion" evidence="4">
    <location>
        <begin position="234"/>
        <end position="377"/>
    </location>
</feature>
<dbReference type="Pfam" id="PF00419">
    <property type="entry name" value="Fimbrial"/>
    <property type="match status" value="1"/>
</dbReference>
<accession>A0ABW9DSC3</accession>
<name>A0ABW9DSC3_9BURK</name>
<gene>
    <name evidence="5" type="ORF">PQQ63_14330</name>
</gene>
<sequence length="377" mass="38894">MNQILNRKIDPANTACLSIASNSSHTSTKLLRNKIVRKILGILILTLAQLTLGAPKAHAVNVTCTLNSALNFSPVLDTSGFGRDSAVGDTTPNYSTPANFNCSGDPSAERDIYLWFQVSSATLVSGYTDLFTTNIPSVGVRYIISNGTGTTCGGLPVTISTSKKQVNCHQLVQAISPGKDYSVSISAQFVKLAGGAVGPLTTIPPLSLSYGINNQGGSTLWGNVFTGSASGTFSTLTCSVTTPSVAVSVSQANTNRLPSIGSTDGTTPFNIGLNCDPGVKAFMTLTDATTPSNTSNTLSLGADSTASGLGYQVLYNGNPMSFGPDSAMKGNLNQFSVMASPAAGGPVNVPLAARFIRTGTIELGTATAKATFTMSYQ</sequence>
<proteinExistence type="inferred from homology"/>
<dbReference type="Gene3D" id="2.60.40.1090">
    <property type="entry name" value="Fimbrial-type adhesion domain"/>
    <property type="match status" value="1"/>
</dbReference>
<dbReference type="RefSeq" id="WP_408238974.1">
    <property type="nucleotide sequence ID" value="NZ_JAQQCF010000011.1"/>
</dbReference>
<evidence type="ECO:0000259" key="4">
    <source>
        <dbReference type="Pfam" id="PF00419"/>
    </source>
</evidence>
<keyword evidence="6" id="KW-1185">Reference proteome</keyword>
<dbReference type="Proteomes" id="UP001629432">
    <property type="component" value="Unassembled WGS sequence"/>
</dbReference>
<evidence type="ECO:0000313" key="5">
    <source>
        <dbReference type="EMBL" id="MFM0637874.1"/>
    </source>
</evidence>
<evidence type="ECO:0000313" key="6">
    <source>
        <dbReference type="Proteomes" id="UP001629432"/>
    </source>
</evidence>
<reference evidence="5 6" key="1">
    <citation type="journal article" date="2024" name="Chem. Sci.">
        <title>Discovery of megapolipeptins by genome mining of a Burkholderiales bacteria collection.</title>
        <authorList>
            <person name="Paulo B.S."/>
            <person name="Recchia M.J.J."/>
            <person name="Lee S."/>
            <person name="Fergusson C.H."/>
            <person name="Romanowski S.B."/>
            <person name="Hernandez A."/>
            <person name="Krull N."/>
            <person name="Liu D.Y."/>
            <person name="Cavanagh H."/>
            <person name="Bos A."/>
            <person name="Gray C.A."/>
            <person name="Murphy B.T."/>
            <person name="Linington R.G."/>
            <person name="Eustaquio A.S."/>
        </authorList>
    </citation>
    <scope>NUCLEOTIDE SEQUENCE [LARGE SCALE GENOMIC DNA]</scope>
    <source>
        <strain evidence="5 6">RL17-338-BIC-A</strain>
    </source>
</reference>
<dbReference type="InterPro" id="IPR036937">
    <property type="entry name" value="Adhesion_dom_fimbrial_sf"/>
</dbReference>
<comment type="similarity">
    <text evidence="2">Belongs to the fimbrial protein family.</text>
</comment>